<dbReference type="EnsemblMetazoa" id="XM_014389144.1">
    <property type="protein sequence ID" value="XP_014244630.1"/>
    <property type="gene ID" value="LOC106663908"/>
</dbReference>
<evidence type="ECO:0000313" key="2">
    <source>
        <dbReference type="Proteomes" id="UP000494040"/>
    </source>
</evidence>
<dbReference type="GeneID" id="106663908"/>
<dbReference type="Proteomes" id="UP000494040">
    <property type="component" value="Unassembled WGS sequence"/>
</dbReference>
<evidence type="ECO:0000313" key="1">
    <source>
        <dbReference type="EnsemblMetazoa" id="XP_014244630.1"/>
    </source>
</evidence>
<dbReference type="AlphaFoldDB" id="A0A8I6RM33"/>
<dbReference type="RefSeq" id="XP_014244630.1">
    <property type="nucleotide sequence ID" value="XM_014389144.1"/>
</dbReference>
<keyword evidence="2" id="KW-1185">Reference proteome</keyword>
<reference evidence="1" key="1">
    <citation type="submission" date="2022-01" db="UniProtKB">
        <authorList>
            <consortium name="EnsemblMetazoa"/>
        </authorList>
    </citation>
    <scope>IDENTIFICATION</scope>
</reference>
<accession>A0A8I6RM33</accession>
<dbReference type="KEGG" id="clec:106663908"/>
<protein>
    <submittedName>
        <fullName evidence="1">Uncharacterized protein</fullName>
    </submittedName>
</protein>
<sequence length="108" mass="12062">MHGTISRLQSDIESLHKTWTTVGSPPEVFILATLMPISQPALHLCPGCPFSARRHKNSESLPGFRPVVRTYNSCLQRVAPWDSTCTHEHTSAVSSQSLPGFPYLYRKL</sequence>
<organism evidence="1 2">
    <name type="scientific">Cimex lectularius</name>
    <name type="common">Bed bug</name>
    <name type="synonym">Acanthia lectularia</name>
    <dbReference type="NCBI Taxonomy" id="79782"/>
    <lineage>
        <taxon>Eukaryota</taxon>
        <taxon>Metazoa</taxon>
        <taxon>Ecdysozoa</taxon>
        <taxon>Arthropoda</taxon>
        <taxon>Hexapoda</taxon>
        <taxon>Insecta</taxon>
        <taxon>Pterygota</taxon>
        <taxon>Neoptera</taxon>
        <taxon>Paraneoptera</taxon>
        <taxon>Hemiptera</taxon>
        <taxon>Heteroptera</taxon>
        <taxon>Panheteroptera</taxon>
        <taxon>Cimicomorpha</taxon>
        <taxon>Cimicidae</taxon>
        <taxon>Cimex</taxon>
    </lineage>
</organism>
<name>A0A8I6RM33_CIMLE</name>
<proteinExistence type="predicted"/>